<protein>
    <submittedName>
        <fullName evidence="5">Nucleos_tra2_N domain-containing protein</fullName>
    </submittedName>
</protein>
<dbReference type="AlphaFoldDB" id="A0A0M3J0E2"/>
<keyword evidence="1" id="KW-0472">Membrane</keyword>
<feature type="transmembrane region" description="Helical" evidence="1">
    <location>
        <begin position="24"/>
        <end position="44"/>
    </location>
</feature>
<evidence type="ECO:0000313" key="3">
    <source>
        <dbReference type="EMBL" id="VDK18181.1"/>
    </source>
</evidence>
<dbReference type="GO" id="GO:0005415">
    <property type="term" value="F:nucleoside:sodium symporter activity"/>
    <property type="evidence" value="ECO:0007669"/>
    <property type="project" value="TreeGrafter"/>
</dbReference>
<dbReference type="Pfam" id="PF01773">
    <property type="entry name" value="Nucleos_tra2_N"/>
    <property type="match status" value="1"/>
</dbReference>
<evidence type="ECO:0000313" key="5">
    <source>
        <dbReference type="WBParaSite" id="ASIM_0000097901-mRNA-1"/>
    </source>
</evidence>
<feature type="transmembrane region" description="Helical" evidence="1">
    <location>
        <begin position="161"/>
        <end position="183"/>
    </location>
</feature>
<dbReference type="EMBL" id="UYRR01000747">
    <property type="protein sequence ID" value="VDK18181.1"/>
    <property type="molecule type" value="Genomic_DNA"/>
</dbReference>
<gene>
    <name evidence="3" type="ORF">ASIM_LOCUS875</name>
</gene>
<evidence type="ECO:0000256" key="1">
    <source>
        <dbReference type="SAM" id="Phobius"/>
    </source>
</evidence>
<accession>A0A0M3J0E2</accession>
<keyword evidence="1" id="KW-0812">Transmembrane</keyword>
<dbReference type="InterPro" id="IPR008276">
    <property type="entry name" value="C_nuclsd_transpt"/>
</dbReference>
<dbReference type="OrthoDB" id="6075923at2759"/>
<name>A0A0M3J0E2_ANISI</name>
<sequence length="217" mass="24959">MVMHFTPQSILDKLKHLTMKINWFRLRLVLSIAVGLGLFAYVLYGCIVDRVRLISLASFNYKNFWVSIRVLLHYIQHKYNTRYLFQVKWSPVLWGILLQYVAGFVVLKWSAGQIAFQWATEQLVRFLDYTSNGTTFVFGFVPRPPNICGIEGPFSFTSLPIIIFFASLCSTFYYLGVVQWFLLKMAICLQYSMGTTAAESLNAVASVFLGPVTHQYM</sequence>
<feature type="domain" description="Concentrative nucleoside transporter N-terminal" evidence="2">
    <location>
        <begin position="86"/>
        <end position="139"/>
    </location>
</feature>
<dbReference type="PANTHER" id="PTHR10590">
    <property type="entry name" value="SODIUM/NUCLEOSIDE COTRANSPORTER"/>
    <property type="match status" value="1"/>
</dbReference>
<organism evidence="5">
    <name type="scientific">Anisakis simplex</name>
    <name type="common">Herring worm</name>
    <dbReference type="NCBI Taxonomy" id="6269"/>
    <lineage>
        <taxon>Eukaryota</taxon>
        <taxon>Metazoa</taxon>
        <taxon>Ecdysozoa</taxon>
        <taxon>Nematoda</taxon>
        <taxon>Chromadorea</taxon>
        <taxon>Rhabditida</taxon>
        <taxon>Spirurina</taxon>
        <taxon>Ascaridomorpha</taxon>
        <taxon>Ascaridoidea</taxon>
        <taxon>Anisakidae</taxon>
        <taxon>Anisakis</taxon>
        <taxon>Anisakis simplex complex</taxon>
    </lineage>
</organism>
<dbReference type="InterPro" id="IPR002668">
    <property type="entry name" value="CNT_N_dom"/>
</dbReference>
<dbReference type="WBParaSite" id="ASIM_0000097901-mRNA-1">
    <property type="protein sequence ID" value="ASIM_0000097901-mRNA-1"/>
    <property type="gene ID" value="ASIM_0000097901"/>
</dbReference>
<dbReference type="GO" id="GO:0005886">
    <property type="term" value="C:plasma membrane"/>
    <property type="evidence" value="ECO:0007669"/>
    <property type="project" value="TreeGrafter"/>
</dbReference>
<evidence type="ECO:0000313" key="4">
    <source>
        <dbReference type="Proteomes" id="UP000267096"/>
    </source>
</evidence>
<dbReference type="Proteomes" id="UP000267096">
    <property type="component" value="Unassembled WGS sequence"/>
</dbReference>
<evidence type="ECO:0000259" key="2">
    <source>
        <dbReference type="Pfam" id="PF01773"/>
    </source>
</evidence>
<keyword evidence="4" id="KW-1185">Reference proteome</keyword>
<reference evidence="5" key="1">
    <citation type="submission" date="2017-02" db="UniProtKB">
        <authorList>
            <consortium name="WormBaseParasite"/>
        </authorList>
    </citation>
    <scope>IDENTIFICATION</scope>
</reference>
<keyword evidence="1" id="KW-1133">Transmembrane helix</keyword>
<proteinExistence type="predicted"/>
<reference evidence="3 4" key="2">
    <citation type="submission" date="2018-11" db="EMBL/GenBank/DDBJ databases">
        <authorList>
            <consortium name="Pathogen Informatics"/>
        </authorList>
    </citation>
    <scope>NUCLEOTIDE SEQUENCE [LARGE SCALE GENOMIC DNA]</scope>
</reference>
<dbReference type="PANTHER" id="PTHR10590:SF4">
    <property type="entry name" value="SOLUTE CARRIER FAMILY 28 MEMBER 3"/>
    <property type="match status" value="1"/>
</dbReference>
<feature type="transmembrane region" description="Helical" evidence="1">
    <location>
        <begin position="92"/>
        <end position="111"/>
    </location>
</feature>